<organism evidence="1 2">
    <name type="scientific">Pseudomonas veronii</name>
    <dbReference type="NCBI Taxonomy" id="76761"/>
    <lineage>
        <taxon>Bacteria</taxon>
        <taxon>Pseudomonadati</taxon>
        <taxon>Pseudomonadota</taxon>
        <taxon>Gammaproteobacteria</taxon>
        <taxon>Pseudomonadales</taxon>
        <taxon>Pseudomonadaceae</taxon>
        <taxon>Pseudomonas</taxon>
    </lineage>
</organism>
<dbReference type="RefSeq" id="WP_141123284.1">
    <property type="nucleotide sequence ID" value="NZ_CP039631.3"/>
</dbReference>
<sequence length="165" mass="18066">MSQESKSPLSAADLRTIAHAAPTAKIEREELDAAHRHAERERIERLGGSAELVLDLEARLAAAVDDRKRAQVEANYAKKKLEQVFESVSTAVGRDVRQLSIVHLGMALTDSRAKLVTLADYIDKVRTLDDLVVLKRVASNLGVIQPQTMAQAAQLMGLSHRSAAY</sequence>
<dbReference type="AlphaFoldDB" id="A0A4P7Y5Y2"/>
<dbReference type="EMBL" id="CP039631">
    <property type="protein sequence ID" value="QCG66582.1"/>
    <property type="molecule type" value="Genomic_DNA"/>
</dbReference>
<evidence type="ECO:0000313" key="2">
    <source>
        <dbReference type="Proteomes" id="UP000298274"/>
    </source>
</evidence>
<evidence type="ECO:0000313" key="1">
    <source>
        <dbReference type="EMBL" id="QCG66582.1"/>
    </source>
</evidence>
<gene>
    <name evidence="1" type="ORF">E4167_17665</name>
</gene>
<proteinExistence type="predicted"/>
<protein>
    <submittedName>
        <fullName evidence="1">Uncharacterized protein</fullName>
    </submittedName>
</protein>
<accession>A0A4P7Y5Y2</accession>
<dbReference type="Proteomes" id="UP000298274">
    <property type="component" value="Chromosome"/>
</dbReference>
<name>A0A4P7Y5Y2_PSEVE</name>
<reference evidence="2" key="1">
    <citation type="submission" date="2019-04" db="EMBL/GenBank/DDBJ databases">
        <title>Complete genome sequence of Pseudomonas veronii strain PVy, a versatile degrader capable of using multiple contaminants as sole carbon sources.</title>
        <authorList>
            <person name="Lopez-Echartea E."/>
            <person name="Ridl J."/>
            <person name="Pajer P."/>
            <person name="Strejcek M."/>
            <person name="Suman J."/>
            <person name="Uhlik O."/>
        </authorList>
    </citation>
    <scope>NUCLEOTIDE SEQUENCE [LARGE SCALE GENOMIC DNA]</scope>
    <source>
        <strain evidence="2">Pvy</strain>
    </source>
</reference>